<dbReference type="HOGENOM" id="CLU_751473_0_0_2"/>
<gene>
    <name evidence="2" type="ordered locus">Vdis_0863</name>
</gene>
<name>E1QP83_VULDI</name>
<dbReference type="KEGG" id="vdi:Vdis_0863"/>
<keyword evidence="1" id="KW-1133">Transmembrane helix</keyword>
<dbReference type="RefSeq" id="WP_013335979.1">
    <property type="nucleotide sequence ID" value="NC_014537.1"/>
</dbReference>
<organism evidence="2 3">
    <name type="scientific">Vulcanisaeta distributa (strain DSM 14429 / JCM 11212 / NBRC 100878 / IC-017)</name>
    <dbReference type="NCBI Taxonomy" id="572478"/>
    <lineage>
        <taxon>Archaea</taxon>
        <taxon>Thermoproteota</taxon>
        <taxon>Thermoprotei</taxon>
        <taxon>Thermoproteales</taxon>
        <taxon>Thermoproteaceae</taxon>
        <taxon>Vulcanisaeta</taxon>
    </lineage>
</organism>
<dbReference type="GeneID" id="9751792"/>
<keyword evidence="1" id="KW-0812">Transmembrane</keyword>
<evidence type="ECO:0000313" key="2">
    <source>
        <dbReference type="EMBL" id="ADN50254.1"/>
    </source>
</evidence>
<dbReference type="STRING" id="572478.Vdis_0863"/>
<evidence type="ECO:0000256" key="1">
    <source>
        <dbReference type="SAM" id="Phobius"/>
    </source>
</evidence>
<evidence type="ECO:0000313" key="3">
    <source>
        <dbReference type="Proteomes" id="UP000006681"/>
    </source>
</evidence>
<keyword evidence="3" id="KW-1185">Reference proteome</keyword>
<feature type="transmembrane region" description="Helical" evidence="1">
    <location>
        <begin position="18"/>
        <end position="35"/>
    </location>
</feature>
<accession>E1QP83</accession>
<protein>
    <submittedName>
        <fullName evidence="2">Uncharacterized protein</fullName>
    </submittedName>
</protein>
<dbReference type="Proteomes" id="UP000006681">
    <property type="component" value="Chromosome"/>
</dbReference>
<keyword evidence="1" id="KW-0472">Membrane</keyword>
<dbReference type="AlphaFoldDB" id="E1QP83"/>
<dbReference type="EMBL" id="CP002100">
    <property type="protein sequence ID" value="ADN50254.1"/>
    <property type="molecule type" value="Genomic_DNA"/>
</dbReference>
<proteinExistence type="predicted"/>
<reference evidence="2 3" key="1">
    <citation type="journal article" date="2010" name="Stand. Genomic Sci.">
        <title>Complete genome sequence of Vulcanisaeta distributa type strain (IC-017).</title>
        <authorList>
            <person name="Mavromatis K."/>
            <person name="Sikorski J."/>
            <person name="Pabst E."/>
            <person name="Teshima H."/>
            <person name="Lapidus A."/>
            <person name="Lucas S."/>
            <person name="Nolan M."/>
            <person name="Glavina Del Rio T."/>
            <person name="Cheng J.F."/>
            <person name="Bruce D."/>
            <person name="Goodwin L."/>
            <person name="Pitluck S."/>
            <person name="Liolios K."/>
            <person name="Ivanova N."/>
            <person name="Mikhailova N."/>
            <person name="Pati A."/>
            <person name="Chen A."/>
            <person name="Palaniappan K."/>
            <person name="Land M."/>
            <person name="Hauser L."/>
            <person name="Chang Y.J."/>
            <person name="Jeffries C.D."/>
            <person name="Rohde M."/>
            <person name="Spring S."/>
            <person name="Goker M."/>
            <person name="Wirth R."/>
            <person name="Woyke T."/>
            <person name="Bristow J."/>
            <person name="Eisen J.A."/>
            <person name="Markowitz V."/>
            <person name="Hugenholtz P."/>
            <person name="Klenk H.P."/>
            <person name="Kyrpides N.C."/>
        </authorList>
    </citation>
    <scope>NUCLEOTIDE SEQUENCE [LARGE SCALE GENOMIC DNA]</scope>
    <source>
        <strain evidence="3">DSM 14429 / JCM 11212 / NBRC 100878 / IC-017</strain>
    </source>
</reference>
<dbReference type="eggNOG" id="arCOG09768">
    <property type="taxonomic scope" value="Archaea"/>
</dbReference>
<reference evidence="3" key="2">
    <citation type="journal article" date="2010" name="Stand. Genomic Sci.">
        <title>Complete genome sequence of Vulcanisaeta distributa type strain (IC-017T).</title>
        <authorList>
            <person name="Mavromatis K."/>
            <person name="Sikorski J."/>
            <person name="Pabst E."/>
            <person name="Teshima H."/>
            <person name="Lapidus A."/>
            <person name="Lucas S."/>
            <person name="Nolan M."/>
            <person name="Glavina Del Rio T."/>
            <person name="Cheng J."/>
            <person name="Bruce D."/>
            <person name="Goodwin L."/>
            <person name="Pitluck S."/>
            <person name="Liolios K."/>
            <person name="Ivanova N."/>
            <person name="Mikhailova N."/>
            <person name="Pati A."/>
            <person name="Chen A."/>
            <person name="Palaniappan K."/>
            <person name="Land M."/>
            <person name="Hauser L."/>
            <person name="Chang Y."/>
            <person name="Jeffries C."/>
            <person name="Rohde M."/>
            <person name="Spring S."/>
            <person name="Goker M."/>
            <person name="Wirth R."/>
            <person name="Woyke T."/>
            <person name="Bristow J."/>
            <person name="Eisen J."/>
            <person name="Markowitz V."/>
            <person name="Hugenholtz P."/>
            <person name="Klenk H."/>
            <person name="Kyrpides N."/>
        </authorList>
    </citation>
    <scope>NUCLEOTIDE SEQUENCE [LARGE SCALE GENOMIC DNA]</scope>
    <source>
        <strain evidence="3">DSM 14429 / JCM 11212 / NBRC 100878 / IC-017</strain>
    </source>
</reference>
<sequence length="368" mass="41277">MTIGIKVLSPRYGLTRMGMFRVSLYLGIAMINAIGRLGRFERVDSYVWDHEPGNKVGEVNINLLTTSLDNVDVKGVIDKVREGGAVRITRGFRAVIGGELSNADVSVFLTVYPSRDLSEALGFDGGPNVTLSVFGYVDGYRIESFMSLIRLVNKPEELLRGLVDNFMAYMNYGVNVRTALGFPVTRPLARFVDWVRISNGEDFRNITHSLPIYYSRLYRQLANDLYRHPGIRREVIRLGGNAGIRAVLSGALQHLLGLLSRRAELRFMDRARGIQLSSEYVMKNLAAMTKSGRIKRLGMFIIPRASSTPIDNLNRLINELVNALNKSFEEAASIDHITKALMGKRVLTWDDLIKEATSKFIENIGQMQ</sequence>